<evidence type="ECO:0000256" key="5">
    <source>
        <dbReference type="ARBA" id="ARBA00022826"/>
    </source>
</evidence>
<keyword evidence="5" id="KW-0631">Potassium channel</keyword>
<dbReference type="InterPro" id="IPR003972">
    <property type="entry name" value="K_chnl_volt-dep_Kv1"/>
</dbReference>
<dbReference type="FunFam" id="1.10.287.70:FF:000002">
    <property type="entry name" value="Potassium voltage-gated channel subfamily a member"/>
    <property type="match status" value="1"/>
</dbReference>
<evidence type="ECO:0000256" key="13">
    <source>
        <dbReference type="SAM" id="Phobius"/>
    </source>
</evidence>
<dbReference type="OrthoDB" id="6020767at2759"/>
<dbReference type="InterPro" id="IPR003131">
    <property type="entry name" value="T1-type_BTB"/>
</dbReference>
<dbReference type="Proteomes" id="UP000594262">
    <property type="component" value="Unplaced"/>
</dbReference>
<evidence type="ECO:0000256" key="6">
    <source>
        <dbReference type="ARBA" id="ARBA00022882"/>
    </source>
</evidence>
<evidence type="ECO:0000256" key="3">
    <source>
        <dbReference type="ARBA" id="ARBA00022538"/>
    </source>
</evidence>
<dbReference type="InterPro" id="IPR005821">
    <property type="entry name" value="Ion_trans_dom"/>
</dbReference>
<dbReference type="SUPFAM" id="SSF54695">
    <property type="entry name" value="POZ domain"/>
    <property type="match status" value="1"/>
</dbReference>
<keyword evidence="2" id="KW-0813">Transport</keyword>
<keyword evidence="17" id="KW-1185">Reference proteome</keyword>
<evidence type="ECO:0000256" key="10">
    <source>
        <dbReference type="ARBA" id="ARBA00023136"/>
    </source>
</evidence>
<dbReference type="Gene3D" id="3.30.710.10">
    <property type="entry name" value="Potassium Channel Kv1.1, Chain A"/>
    <property type="match status" value="1"/>
</dbReference>
<dbReference type="PRINTS" id="PR01496">
    <property type="entry name" value="SHAKERCHANEL"/>
</dbReference>
<evidence type="ECO:0000313" key="16">
    <source>
        <dbReference type="EnsemblMetazoa" id="CLYHEMP020686.3"/>
    </source>
</evidence>
<keyword evidence="4 13" id="KW-0812">Transmembrane</keyword>
<dbReference type="GO" id="GO:0005251">
    <property type="term" value="F:delayed rectifier potassium channel activity"/>
    <property type="evidence" value="ECO:0007669"/>
    <property type="project" value="TreeGrafter"/>
</dbReference>
<evidence type="ECO:0000256" key="9">
    <source>
        <dbReference type="ARBA" id="ARBA00023065"/>
    </source>
</evidence>
<dbReference type="Gene3D" id="1.10.287.70">
    <property type="match status" value="1"/>
</dbReference>
<feature type="transmembrane region" description="Helical" evidence="13">
    <location>
        <begin position="246"/>
        <end position="263"/>
    </location>
</feature>
<feature type="transmembrane region" description="Helical" evidence="13">
    <location>
        <begin position="400"/>
        <end position="421"/>
    </location>
</feature>
<dbReference type="InterPro" id="IPR003968">
    <property type="entry name" value="K_chnl_volt-dep_Kv"/>
</dbReference>
<evidence type="ECO:0000256" key="2">
    <source>
        <dbReference type="ARBA" id="ARBA00022448"/>
    </source>
</evidence>
<proteinExistence type="predicted"/>
<dbReference type="GeneID" id="136812157"/>
<protein>
    <recommendedName>
        <fullName evidence="18">BTB domain-containing protein</fullName>
    </recommendedName>
</protein>
<keyword evidence="10 13" id="KW-0472">Membrane</keyword>
<dbReference type="RefSeq" id="XP_066924728.1">
    <property type="nucleotide sequence ID" value="XM_067068627.1"/>
</dbReference>
<reference evidence="16" key="1">
    <citation type="submission" date="2021-01" db="UniProtKB">
        <authorList>
            <consortium name="EnsemblMetazoa"/>
        </authorList>
    </citation>
    <scope>IDENTIFICATION</scope>
</reference>
<feature type="region of interest" description="Disordered" evidence="12">
    <location>
        <begin position="485"/>
        <end position="504"/>
    </location>
</feature>
<evidence type="ECO:0000256" key="8">
    <source>
        <dbReference type="ARBA" id="ARBA00022989"/>
    </source>
</evidence>
<dbReference type="GO" id="GO:0008076">
    <property type="term" value="C:voltage-gated potassium channel complex"/>
    <property type="evidence" value="ECO:0007669"/>
    <property type="project" value="InterPro"/>
</dbReference>
<organism evidence="16 17">
    <name type="scientific">Clytia hemisphaerica</name>
    <dbReference type="NCBI Taxonomy" id="252671"/>
    <lineage>
        <taxon>Eukaryota</taxon>
        <taxon>Metazoa</taxon>
        <taxon>Cnidaria</taxon>
        <taxon>Hydrozoa</taxon>
        <taxon>Hydroidolina</taxon>
        <taxon>Leptothecata</taxon>
        <taxon>Obeliida</taxon>
        <taxon>Clytiidae</taxon>
        <taxon>Clytia</taxon>
    </lineage>
</organism>
<keyword evidence="7" id="KW-0630">Potassium</keyword>
<dbReference type="PRINTS" id="PR01491">
    <property type="entry name" value="KVCHANNEL"/>
</dbReference>
<dbReference type="GO" id="GO:0001508">
    <property type="term" value="P:action potential"/>
    <property type="evidence" value="ECO:0007669"/>
    <property type="project" value="TreeGrafter"/>
</dbReference>
<dbReference type="Pfam" id="PF02214">
    <property type="entry name" value="BTB_2"/>
    <property type="match status" value="1"/>
</dbReference>
<keyword evidence="9" id="KW-0406">Ion transport</keyword>
<dbReference type="AlphaFoldDB" id="A0A7M5XB24"/>
<dbReference type="PANTHER" id="PTHR11537">
    <property type="entry name" value="VOLTAGE-GATED POTASSIUM CHANNEL"/>
    <property type="match status" value="1"/>
</dbReference>
<sequence>MTLFIPMDGIATGNKRSSGAYFGSTRSLRSLCDIGARMDEERRLVDGGSKNKSYNEDTRIKIDGDDKKPNELVTFNVSGRKFITTSHTLYNFPDSLIGTSENRAKLKRTKDGEIFLDRHAIVFESVLTFYQTGIFEPPSQVNQNIFVGDIKYYELVEEAMQSGLKGFDNKVIPMPERLVQRKIWTLLEYPDSSFMARIVSMFSLLVIITSIVTFCWETVPEYNTNKVNFDDLSPGKQLTIKILDDIELFCIVYFTFEIILRFVCSPKKWSFMKDILNIIDIVSILPFYVTLIFSMEGSVSIYFLRAVRLVRVFRVFKLSRHSNEMKILGIAVRESGRELGVLVFFILLAVLLFSSAVYYAEDGVPGTKLVSIPGAFWWSIVTMTTVGYGDEVPQSIPGRLVGAVCAMTGILVIAMPIPIIVNNFTRQYQRLKPASKYWEDFQDTRKLSGEGTDENGKTDRKTSHVIGLYEVDINKNEAKNTTVVSSNHSNHVNGSTTKNNGDVTEIGLPNGKVEIAHTAL</sequence>
<keyword evidence="8 13" id="KW-1133">Transmembrane helix</keyword>
<dbReference type="EnsemblMetazoa" id="CLYHEMT020686.3">
    <property type="protein sequence ID" value="CLYHEMP020686.3"/>
    <property type="gene ID" value="CLYHEMG020686"/>
</dbReference>
<dbReference type="FunFam" id="1.20.120.350:FF:000074">
    <property type="entry name" value="SHaW family of potassium channels"/>
    <property type="match status" value="1"/>
</dbReference>
<evidence type="ECO:0000256" key="12">
    <source>
        <dbReference type="SAM" id="MobiDB-lite"/>
    </source>
</evidence>
<keyword evidence="6" id="KW-0851">Voltage-gated channel</keyword>
<comment type="subcellular location">
    <subcellularLocation>
        <location evidence="1">Membrane</location>
        <topology evidence="1">Multi-pass membrane protein</topology>
    </subcellularLocation>
</comment>
<feature type="domain" description="Ion transport" evidence="14">
    <location>
        <begin position="197"/>
        <end position="430"/>
    </location>
</feature>
<dbReference type="Pfam" id="PF00520">
    <property type="entry name" value="Ion_trans"/>
    <property type="match status" value="1"/>
</dbReference>
<feature type="compositionally biased region" description="Low complexity" evidence="12">
    <location>
        <begin position="485"/>
        <end position="497"/>
    </location>
</feature>
<feature type="transmembrane region" description="Helical" evidence="13">
    <location>
        <begin position="198"/>
        <end position="219"/>
    </location>
</feature>
<evidence type="ECO:0000256" key="11">
    <source>
        <dbReference type="ARBA" id="ARBA00023303"/>
    </source>
</evidence>
<dbReference type="InterPro" id="IPR027359">
    <property type="entry name" value="Volt_channel_dom_sf"/>
</dbReference>
<dbReference type="InterPro" id="IPR028325">
    <property type="entry name" value="VG_K_chnl"/>
</dbReference>
<evidence type="ECO:0000256" key="7">
    <source>
        <dbReference type="ARBA" id="ARBA00022958"/>
    </source>
</evidence>
<dbReference type="GO" id="GO:0051260">
    <property type="term" value="P:protein homooligomerization"/>
    <property type="evidence" value="ECO:0007669"/>
    <property type="project" value="InterPro"/>
</dbReference>
<evidence type="ECO:0000313" key="17">
    <source>
        <dbReference type="Proteomes" id="UP000594262"/>
    </source>
</evidence>
<evidence type="ECO:0000256" key="1">
    <source>
        <dbReference type="ARBA" id="ARBA00004141"/>
    </source>
</evidence>
<evidence type="ECO:0008006" key="18">
    <source>
        <dbReference type="Google" id="ProtNLM"/>
    </source>
</evidence>
<dbReference type="PANTHER" id="PTHR11537:SF113">
    <property type="entry name" value="POTASSIUM VOLTAGE-GATED CHANNEL PROTEIN SHAKER"/>
    <property type="match status" value="1"/>
</dbReference>
<dbReference type="SUPFAM" id="SSF81324">
    <property type="entry name" value="Voltage-gated potassium channels"/>
    <property type="match status" value="1"/>
</dbReference>
<dbReference type="InterPro" id="IPR011333">
    <property type="entry name" value="SKP1/BTB/POZ_sf"/>
</dbReference>
<keyword evidence="11" id="KW-0407">Ion channel</keyword>
<dbReference type="Gene3D" id="1.20.120.350">
    <property type="entry name" value="Voltage-gated potassium channels. Chain C"/>
    <property type="match status" value="1"/>
</dbReference>
<keyword evidence="3" id="KW-0633">Potassium transport</keyword>
<dbReference type="PRINTS" id="PR00169">
    <property type="entry name" value="KCHANNEL"/>
</dbReference>
<evidence type="ECO:0000256" key="4">
    <source>
        <dbReference type="ARBA" id="ARBA00022692"/>
    </source>
</evidence>
<feature type="transmembrane region" description="Helical" evidence="13">
    <location>
        <begin position="339"/>
        <end position="358"/>
    </location>
</feature>
<evidence type="ECO:0000259" key="14">
    <source>
        <dbReference type="Pfam" id="PF00520"/>
    </source>
</evidence>
<evidence type="ECO:0000259" key="15">
    <source>
        <dbReference type="Pfam" id="PF02214"/>
    </source>
</evidence>
<name>A0A7M5XB24_9CNID</name>
<feature type="domain" description="Potassium channel tetramerisation-type BTB" evidence="15">
    <location>
        <begin position="73"/>
        <end position="161"/>
    </location>
</feature>
<accession>A0A7M5XB24</accession>